<accession>A0AAD6VGX1</accession>
<evidence type="ECO:0000313" key="2">
    <source>
        <dbReference type="EMBL" id="KAJ7211665.1"/>
    </source>
</evidence>
<dbReference type="AlphaFoldDB" id="A0AAD6VGX1"/>
<evidence type="ECO:0000256" key="1">
    <source>
        <dbReference type="SAM" id="MobiDB-lite"/>
    </source>
</evidence>
<keyword evidence="3" id="KW-1185">Reference proteome</keyword>
<dbReference type="Proteomes" id="UP001219525">
    <property type="component" value="Unassembled WGS sequence"/>
</dbReference>
<comment type="caution">
    <text evidence="2">The sequence shown here is derived from an EMBL/GenBank/DDBJ whole genome shotgun (WGS) entry which is preliminary data.</text>
</comment>
<name>A0AAD6VGX1_9AGAR</name>
<dbReference type="InterPro" id="IPR012337">
    <property type="entry name" value="RNaseH-like_sf"/>
</dbReference>
<protein>
    <submittedName>
        <fullName evidence="2">Ribonuclease H-like domain-containing protein</fullName>
    </submittedName>
</protein>
<feature type="region of interest" description="Disordered" evidence="1">
    <location>
        <begin position="453"/>
        <end position="475"/>
    </location>
</feature>
<reference evidence="2" key="1">
    <citation type="submission" date="2023-03" db="EMBL/GenBank/DDBJ databases">
        <title>Massive genome expansion in bonnet fungi (Mycena s.s.) driven by repeated elements and novel gene families across ecological guilds.</title>
        <authorList>
            <consortium name="Lawrence Berkeley National Laboratory"/>
            <person name="Harder C.B."/>
            <person name="Miyauchi S."/>
            <person name="Viragh M."/>
            <person name="Kuo A."/>
            <person name="Thoen E."/>
            <person name="Andreopoulos B."/>
            <person name="Lu D."/>
            <person name="Skrede I."/>
            <person name="Drula E."/>
            <person name="Henrissat B."/>
            <person name="Morin E."/>
            <person name="Kohler A."/>
            <person name="Barry K."/>
            <person name="LaButti K."/>
            <person name="Morin E."/>
            <person name="Salamov A."/>
            <person name="Lipzen A."/>
            <person name="Mereny Z."/>
            <person name="Hegedus B."/>
            <person name="Baldrian P."/>
            <person name="Stursova M."/>
            <person name="Weitz H."/>
            <person name="Taylor A."/>
            <person name="Grigoriev I.V."/>
            <person name="Nagy L.G."/>
            <person name="Martin F."/>
            <person name="Kauserud H."/>
        </authorList>
    </citation>
    <scope>NUCLEOTIDE SEQUENCE</scope>
    <source>
        <strain evidence="2">9144</strain>
    </source>
</reference>
<evidence type="ECO:0000313" key="3">
    <source>
        <dbReference type="Proteomes" id="UP001219525"/>
    </source>
</evidence>
<gene>
    <name evidence="2" type="ORF">GGX14DRAFT_362510</name>
</gene>
<sequence length="495" mass="55091">MSTQFLDSEHSRVHLELVEQLQGMTRSATMIIDGWEDQLKRSLYGTAAGRVGEPTIVMGLQDVTGRRGNAVAIMDTAEDAMKEMLIESAACFLGVVTDDPNVMKSFRRMFEQKYEWIITMACWVHQTNTLVGEICRYPAAKSAIQRGNRVVTFFNNSHYWGGQLKGAALAEKITRGLKKNCESRWYALILLAMSVSAHRVPLNTIIARPEARKATAGLSAVNPDVISIVRDNDDDFWPWLTRVIRIARPFVDSIAECEGRSVTLADCMLSLLGAAYQLSKLDQNEDDTSAFRAFRKHAHAVVDKRFLTMATPLHRLALFLHPLCRKLAVLDADGYTLRDHKRTALQIAINKWGWAEEEGRKLAADMDEYAACRDPFAGGTSDARLWWKRLNVAAKQHPIKPFTEAILGLVPHSAEIERLFSACSGIQSPKRNSLNVETFSKLAKVRSSLVEEARRRAPPKIKSPSAAQAAPATPAATTTAELAPVVTIVTRINRH</sequence>
<organism evidence="2 3">
    <name type="scientific">Mycena pura</name>
    <dbReference type="NCBI Taxonomy" id="153505"/>
    <lineage>
        <taxon>Eukaryota</taxon>
        <taxon>Fungi</taxon>
        <taxon>Dikarya</taxon>
        <taxon>Basidiomycota</taxon>
        <taxon>Agaricomycotina</taxon>
        <taxon>Agaricomycetes</taxon>
        <taxon>Agaricomycetidae</taxon>
        <taxon>Agaricales</taxon>
        <taxon>Marasmiineae</taxon>
        <taxon>Mycenaceae</taxon>
        <taxon>Mycena</taxon>
    </lineage>
</organism>
<feature type="compositionally biased region" description="Low complexity" evidence="1">
    <location>
        <begin position="460"/>
        <end position="475"/>
    </location>
</feature>
<dbReference type="SUPFAM" id="SSF53098">
    <property type="entry name" value="Ribonuclease H-like"/>
    <property type="match status" value="1"/>
</dbReference>
<dbReference type="EMBL" id="JARJCW010000025">
    <property type="protein sequence ID" value="KAJ7211665.1"/>
    <property type="molecule type" value="Genomic_DNA"/>
</dbReference>
<proteinExistence type="predicted"/>